<reference evidence="20" key="2">
    <citation type="submission" date="2015-03" db="EMBL/GenBank/DDBJ databases">
        <title>Genome sequence of Paenibacillus beijingensis strain DSM 24997T.</title>
        <authorList>
            <person name="Kwak Y."/>
            <person name="Shin J.-H."/>
        </authorList>
    </citation>
    <scope>NUCLEOTIDE SEQUENCE [LARGE SCALE GENOMIC DNA]</scope>
    <source>
        <strain evidence="20">DSM 24997</strain>
    </source>
</reference>
<evidence type="ECO:0000256" key="1">
    <source>
        <dbReference type="ARBA" id="ARBA00000085"/>
    </source>
</evidence>
<dbReference type="PANTHER" id="PTHR43547:SF2">
    <property type="entry name" value="HYBRID SIGNAL TRANSDUCTION HISTIDINE KINASE C"/>
    <property type="match status" value="1"/>
</dbReference>
<dbReference type="InterPro" id="IPR036097">
    <property type="entry name" value="HisK_dim/P_sf"/>
</dbReference>
<evidence type="ECO:0000256" key="3">
    <source>
        <dbReference type="ARBA" id="ARBA00012438"/>
    </source>
</evidence>
<evidence type="ECO:0000256" key="8">
    <source>
        <dbReference type="ARBA" id="ARBA00022777"/>
    </source>
</evidence>
<evidence type="ECO:0000313" key="20">
    <source>
        <dbReference type="Proteomes" id="UP000032633"/>
    </source>
</evidence>
<dbReference type="InterPro" id="IPR000014">
    <property type="entry name" value="PAS"/>
</dbReference>
<dbReference type="InterPro" id="IPR011006">
    <property type="entry name" value="CheY-like_superfamily"/>
</dbReference>
<dbReference type="SUPFAM" id="SSF47384">
    <property type="entry name" value="Homodimeric domain of signal transducing histidine kinase"/>
    <property type="match status" value="1"/>
</dbReference>
<sequence length="948" mass="106545">MSGGLVFRNGIRRQLTRRLLFVFCLLLAGTVLVAATTLFSLMRYERTSQSLREKQKLVEDIRYHAGEIILRSRGYYVLLNDYEYNRIFTEKEALEADLSSFNKMAVTKAEKDWTASIESFYDHFFNDLLPAASTYAQQGNYDALRKLTVQGENSPANTIMKLADQFRAQINEAADDQDRQLFSIMTMLGLIYLAFIGGTLGISILVGRTLAKEIGSPLEQLAAQAERYRRGEEVHIRVPDKDDEIRHLAKSFEALMIQIQANEEELTAQNDELHAQQEELQAQQEELTEALRRMEENEVLLQKRNLFIQSLVDPQNREELLASVIRNTVEIARFDKGLIVMMPGLQYAAFGVSERAALTLLENLDDSPVKRIAESGEPYIQHREGLSGEFGIHDAKLAVTDAYVPVHNTDGELCAVLILSRTGRAVGSAEINELTSFARQISLSLAKLDMLEAIRSQRRLIRNILNTVQESIHVTSPTGEVTFINRNMRNLVGGLAAAEQMHLTAADLFRQLDGKVKDSDKLKRFYEDALQLPEGRSSSFIYEIGQPERIIIQVYAQQLFNGQELSGTLFVHRDMTREREVDEMKSEFVSTVSHELRTPLASVLGFAELMLHRELTPERQRKYISTIYQEAARLTDLINDFLDLQRMESGKQSYDMKAIEIAPLLEEVADLHRAAAPQCSIVLQLQEQPLTVKGDRDKLKQMLMNLIGNAVKYSPDGGRIDISCLSEQDEIRIDIADQGLGIPEEALPHLFTKFFRVDNSDRREIGGTGLGLAIVKEIVEKHEGRIEVRSTLGEGSVFTVHLPAAPPAVNRSLPDKNAAEGAWSSGGSRPTIMLIENDLALSDMLGDELQESGFDVRHFSAGNEALEAMKEIVPDAVIVDLMLEPGMDGWKVIEWMQHVPKLQHVPVLISSALEEKERAMQAGVRHFLVKPYQPGKLIDSLRSLVTTS</sequence>
<feature type="modified residue" description="4-aspartylphosphate" evidence="12">
    <location>
        <position position="880"/>
    </location>
</feature>
<dbReference type="PROSITE" id="PS50109">
    <property type="entry name" value="HIS_KIN"/>
    <property type="match status" value="1"/>
</dbReference>
<dbReference type="SMART" id="SM00304">
    <property type="entry name" value="HAMP"/>
    <property type="match status" value="1"/>
</dbReference>
<dbReference type="CDD" id="cd06225">
    <property type="entry name" value="HAMP"/>
    <property type="match status" value="1"/>
</dbReference>
<dbReference type="EMBL" id="CP011058">
    <property type="protein sequence ID" value="AJY76694.1"/>
    <property type="molecule type" value="Genomic_DNA"/>
</dbReference>
<dbReference type="Gene3D" id="1.10.287.130">
    <property type="match status" value="1"/>
</dbReference>
<dbReference type="Pfam" id="PF00072">
    <property type="entry name" value="Response_reg"/>
    <property type="match status" value="1"/>
</dbReference>
<dbReference type="CDD" id="cd00156">
    <property type="entry name" value="REC"/>
    <property type="match status" value="1"/>
</dbReference>
<dbReference type="Pfam" id="PF02518">
    <property type="entry name" value="HATPase_c"/>
    <property type="match status" value="1"/>
</dbReference>
<dbReference type="InterPro" id="IPR035965">
    <property type="entry name" value="PAS-like_dom_sf"/>
</dbReference>
<dbReference type="SMART" id="SM00448">
    <property type="entry name" value="REC"/>
    <property type="match status" value="1"/>
</dbReference>
<keyword evidence="10" id="KW-0902">Two-component regulatory system</keyword>
<dbReference type="PATRIC" id="fig|1126833.4.peg.4752"/>
<keyword evidence="14" id="KW-1133">Transmembrane helix</keyword>
<dbReference type="PRINTS" id="PR00344">
    <property type="entry name" value="BCTRLSENSOR"/>
</dbReference>
<keyword evidence="4" id="KW-1003">Cell membrane</keyword>
<evidence type="ECO:0000313" key="19">
    <source>
        <dbReference type="EMBL" id="AJY76694.1"/>
    </source>
</evidence>
<evidence type="ECO:0000256" key="7">
    <source>
        <dbReference type="ARBA" id="ARBA00022741"/>
    </source>
</evidence>
<dbReference type="FunFam" id="3.30.565.10:FF:000006">
    <property type="entry name" value="Sensor histidine kinase WalK"/>
    <property type="match status" value="1"/>
</dbReference>
<dbReference type="Pfam" id="PF00672">
    <property type="entry name" value="HAMP"/>
    <property type="match status" value="1"/>
</dbReference>
<keyword evidence="14" id="KW-0812">Transmembrane</keyword>
<dbReference type="InterPro" id="IPR029016">
    <property type="entry name" value="GAF-like_dom_sf"/>
</dbReference>
<dbReference type="InterPro" id="IPR003660">
    <property type="entry name" value="HAMP_dom"/>
</dbReference>
<keyword evidence="9" id="KW-0067">ATP-binding</keyword>
<comment type="subcellular location">
    <subcellularLocation>
        <location evidence="2">Cell membrane</location>
        <topology evidence="2">Multi-pass membrane protein</topology>
    </subcellularLocation>
</comment>
<accession>A0A0D5NN20</accession>
<keyword evidence="20" id="KW-1185">Reference proteome</keyword>
<comment type="catalytic activity">
    <reaction evidence="1">
        <text>ATP + protein L-histidine = ADP + protein N-phospho-L-histidine.</text>
        <dbReference type="EC" id="2.7.13.3"/>
    </reaction>
</comment>
<name>A0A0D5NN20_9BACL</name>
<dbReference type="EC" id="2.7.13.3" evidence="3"/>
<dbReference type="Pfam" id="PF00512">
    <property type="entry name" value="HisKA"/>
    <property type="match status" value="1"/>
</dbReference>
<dbReference type="InterPro" id="IPR003661">
    <property type="entry name" value="HisK_dim/P_dom"/>
</dbReference>
<feature type="domain" description="PAS" evidence="17">
    <location>
        <begin position="457"/>
        <end position="493"/>
    </location>
</feature>
<dbReference type="OrthoDB" id="9813151at2"/>
<feature type="coiled-coil region" evidence="13">
    <location>
        <begin position="252"/>
        <end position="304"/>
    </location>
</feature>
<keyword evidence="13" id="KW-0175">Coiled coil</keyword>
<dbReference type="SUPFAM" id="SSF55781">
    <property type="entry name" value="GAF domain-like"/>
    <property type="match status" value="1"/>
</dbReference>
<feature type="domain" description="Response regulatory" evidence="16">
    <location>
        <begin position="831"/>
        <end position="945"/>
    </location>
</feature>
<keyword evidence="8" id="KW-0418">Kinase</keyword>
<dbReference type="SUPFAM" id="SSF55874">
    <property type="entry name" value="ATPase domain of HSP90 chaperone/DNA topoisomerase II/histidine kinase"/>
    <property type="match status" value="1"/>
</dbReference>
<evidence type="ECO:0000256" key="5">
    <source>
        <dbReference type="ARBA" id="ARBA00022553"/>
    </source>
</evidence>
<feature type="domain" description="HAMP" evidence="18">
    <location>
        <begin position="212"/>
        <end position="264"/>
    </location>
</feature>
<dbReference type="PANTHER" id="PTHR43547">
    <property type="entry name" value="TWO-COMPONENT HISTIDINE KINASE"/>
    <property type="match status" value="1"/>
</dbReference>
<evidence type="ECO:0000256" key="12">
    <source>
        <dbReference type="PROSITE-ProRule" id="PRU00169"/>
    </source>
</evidence>
<dbReference type="Gene3D" id="3.30.565.10">
    <property type="entry name" value="Histidine kinase-like ATPase, C-terminal domain"/>
    <property type="match status" value="1"/>
</dbReference>
<evidence type="ECO:0000256" key="6">
    <source>
        <dbReference type="ARBA" id="ARBA00022679"/>
    </source>
</evidence>
<dbReference type="GO" id="GO:0005524">
    <property type="term" value="F:ATP binding"/>
    <property type="evidence" value="ECO:0007669"/>
    <property type="project" value="UniProtKB-KW"/>
</dbReference>
<dbReference type="CDD" id="cd00082">
    <property type="entry name" value="HisKA"/>
    <property type="match status" value="1"/>
</dbReference>
<dbReference type="Gene3D" id="6.10.340.10">
    <property type="match status" value="1"/>
</dbReference>
<evidence type="ECO:0000256" key="2">
    <source>
        <dbReference type="ARBA" id="ARBA00004651"/>
    </source>
</evidence>
<keyword evidence="5 12" id="KW-0597">Phosphoprotein</keyword>
<evidence type="ECO:0000259" key="16">
    <source>
        <dbReference type="PROSITE" id="PS50110"/>
    </source>
</evidence>
<evidence type="ECO:0000256" key="14">
    <source>
        <dbReference type="SAM" id="Phobius"/>
    </source>
</evidence>
<dbReference type="InterPro" id="IPR036890">
    <property type="entry name" value="HATPase_C_sf"/>
</dbReference>
<keyword evidence="6" id="KW-0808">Transferase</keyword>
<dbReference type="GO" id="GO:0000155">
    <property type="term" value="F:phosphorelay sensor kinase activity"/>
    <property type="evidence" value="ECO:0007669"/>
    <property type="project" value="InterPro"/>
</dbReference>
<feature type="transmembrane region" description="Helical" evidence="14">
    <location>
        <begin position="20"/>
        <end position="42"/>
    </location>
</feature>
<dbReference type="PROSITE" id="PS50112">
    <property type="entry name" value="PAS"/>
    <property type="match status" value="1"/>
</dbReference>
<dbReference type="Gene3D" id="3.30.450.20">
    <property type="entry name" value="PAS domain"/>
    <property type="match status" value="1"/>
</dbReference>
<evidence type="ECO:0000256" key="4">
    <source>
        <dbReference type="ARBA" id="ARBA00022475"/>
    </source>
</evidence>
<dbReference type="SUPFAM" id="SSF55785">
    <property type="entry name" value="PYP-like sensor domain (PAS domain)"/>
    <property type="match status" value="1"/>
</dbReference>
<evidence type="ECO:0000256" key="13">
    <source>
        <dbReference type="SAM" id="Coils"/>
    </source>
</evidence>
<dbReference type="Gene3D" id="3.40.50.2300">
    <property type="match status" value="1"/>
</dbReference>
<dbReference type="Gene3D" id="3.30.450.40">
    <property type="match status" value="1"/>
</dbReference>
<gene>
    <name evidence="19" type="ORF">VN24_21615</name>
</gene>
<keyword evidence="11 14" id="KW-0472">Membrane</keyword>
<dbReference type="PROSITE" id="PS50885">
    <property type="entry name" value="HAMP"/>
    <property type="match status" value="1"/>
</dbReference>
<protein>
    <recommendedName>
        <fullName evidence="3">histidine kinase</fullName>
        <ecNumber evidence="3">2.7.13.3</ecNumber>
    </recommendedName>
</protein>
<evidence type="ECO:0000259" key="17">
    <source>
        <dbReference type="PROSITE" id="PS50112"/>
    </source>
</evidence>
<dbReference type="Proteomes" id="UP000032633">
    <property type="component" value="Chromosome"/>
</dbReference>
<dbReference type="CDD" id="cd00075">
    <property type="entry name" value="HATPase"/>
    <property type="match status" value="1"/>
</dbReference>
<dbReference type="SMART" id="SM00388">
    <property type="entry name" value="HisKA"/>
    <property type="match status" value="1"/>
</dbReference>
<feature type="transmembrane region" description="Helical" evidence="14">
    <location>
        <begin position="181"/>
        <end position="206"/>
    </location>
</feature>
<dbReference type="KEGG" id="pbj:VN24_21615"/>
<dbReference type="HOGENOM" id="CLU_000445_89_16_9"/>
<organism evidence="19 20">
    <name type="scientific">Paenibacillus beijingensis</name>
    <dbReference type="NCBI Taxonomy" id="1126833"/>
    <lineage>
        <taxon>Bacteria</taxon>
        <taxon>Bacillati</taxon>
        <taxon>Bacillota</taxon>
        <taxon>Bacilli</taxon>
        <taxon>Bacillales</taxon>
        <taxon>Paenibacillaceae</taxon>
        <taxon>Paenibacillus</taxon>
    </lineage>
</organism>
<reference evidence="19 20" key="1">
    <citation type="journal article" date="2015" name="J. Biotechnol.">
        <title>Complete genome sequence of Paenibacillus beijingensis 7188(T) (=DSM 24997(T)), a novel rhizobacterium from jujube garden soil.</title>
        <authorList>
            <person name="Kwak Y."/>
            <person name="Shin J.H."/>
        </authorList>
    </citation>
    <scope>NUCLEOTIDE SEQUENCE [LARGE SCALE GENOMIC DNA]</scope>
    <source>
        <strain evidence="19 20">DSM 24997</strain>
    </source>
</reference>
<dbReference type="InterPro" id="IPR004358">
    <property type="entry name" value="Sig_transdc_His_kin-like_C"/>
</dbReference>
<dbReference type="AlphaFoldDB" id="A0A0D5NN20"/>
<dbReference type="InterPro" id="IPR003594">
    <property type="entry name" value="HATPase_dom"/>
</dbReference>
<dbReference type="FunFam" id="1.10.287.130:FF:000001">
    <property type="entry name" value="Two-component sensor histidine kinase"/>
    <property type="match status" value="1"/>
</dbReference>
<dbReference type="STRING" id="1126833.VN24_21615"/>
<feature type="domain" description="Histidine kinase" evidence="15">
    <location>
        <begin position="591"/>
        <end position="806"/>
    </location>
</feature>
<proteinExistence type="predicted"/>
<dbReference type="RefSeq" id="WP_045672119.1">
    <property type="nucleotide sequence ID" value="NZ_CP011058.1"/>
</dbReference>
<dbReference type="InterPro" id="IPR005467">
    <property type="entry name" value="His_kinase_dom"/>
</dbReference>
<dbReference type="PROSITE" id="PS50110">
    <property type="entry name" value="RESPONSE_REGULATORY"/>
    <property type="match status" value="1"/>
</dbReference>
<evidence type="ECO:0000259" key="15">
    <source>
        <dbReference type="PROSITE" id="PS50109"/>
    </source>
</evidence>
<evidence type="ECO:0000256" key="9">
    <source>
        <dbReference type="ARBA" id="ARBA00022840"/>
    </source>
</evidence>
<evidence type="ECO:0000256" key="10">
    <source>
        <dbReference type="ARBA" id="ARBA00023012"/>
    </source>
</evidence>
<dbReference type="SMART" id="SM00387">
    <property type="entry name" value="HATPase_c"/>
    <property type="match status" value="1"/>
</dbReference>
<dbReference type="GO" id="GO:0005886">
    <property type="term" value="C:plasma membrane"/>
    <property type="evidence" value="ECO:0007669"/>
    <property type="project" value="UniProtKB-SubCell"/>
</dbReference>
<evidence type="ECO:0000256" key="11">
    <source>
        <dbReference type="ARBA" id="ARBA00023136"/>
    </source>
</evidence>
<keyword evidence="7" id="KW-0547">Nucleotide-binding</keyword>
<dbReference type="InterPro" id="IPR001789">
    <property type="entry name" value="Sig_transdc_resp-reg_receiver"/>
</dbReference>
<dbReference type="SUPFAM" id="SSF52172">
    <property type="entry name" value="CheY-like"/>
    <property type="match status" value="1"/>
</dbReference>
<evidence type="ECO:0000259" key="18">
    <source>
        <dbReference type="PROSITE" id="PS50885"/>
    </source>
</evidence>